<reference evidence="3 4" key="1">
    <citation type="journal article" date="2019" name="Int. J. Syst. Evol. Microbiol.">
        <title>The Global Catalogue of Microorganisms (GCM) 10K type strain sequencing project: providing services to taxonomists for standard genome sequencing and annotation.</title>
        <authorList>
            <consortium name="The Broad Institute Genomics Platform"/>
            <consortium name="The Broad Institute Genome Sequencing Center for Infectious Disease"/>
            <person name="Wu L."/>
            <person name="Ma J."/>
        </authorList>
    </citation>
    <scope>NUCLEOTIDE SEQUENCE [LARGE SCALE GENOMIC DNA]</scope>
    <source>
        <strain evidence="3 4">CGMCC 1.12125</strain>
    </source>
</reference>
<dbReference type="RefSeq" id="WP_247379099.1">
    <property type="nucleotide sequence ID" value="NZ_JALLGV010000007.1"/>
</dbReference>
<dbReference type="AlphaFoldDB" id="A0ABD6C9Y0"/>
<comment type="caution">
    <text evidence="3">The sequence shown here is derived from an EMBL/GenBank/DDBJ whole genome shotgun (WGS) entry which is preliminary data.</text>
</comment>
<proteinExistence type="predicted"/>
<keyword evidence="1" id="KW-0472">Membrane</keyword>
<protein>
    <submittedName>
        <fullName evidence="3">DUF2892 domain-containing protein</fullName>
    </submittedName>
</protein>
<dbReference type="Proteomes" id="UP001597119">
    <property type="component" value="Unassembled WGS sequence"/>
</dbReference>
<feature type="transmembrane region" description="Helical" evidence="1">
    <location>
        <begin position="12"/>
        <end position="35"/>
    </location>
</feature>
<evidence type="ECO:0000313" key="4">
    <source>
        <dbReference type="Proteomes" id="UP001597119"/>
    </source>
</evidence>
<keyword evidence="1" id="KW-1133">Transmembrane helix</keyword>
<organism evidence="3 4">
    <name type="scientific">Halorientalis brevis</name>
    <dbReference type="NCBI Taxonomy" id="1126241"/>
    <lineage>
        <taxon>Archaea</taxon>
        <taxon>Methanobacteriati</taxon>
        <taxon>Methanobacteriota</taxon>
        <taxon>Stenosarchaea group</taxon>
        <taxon>Halobacteria</taxon>
        <taxon>Halobacteriales</taxon>
        <taxon>Haloarculaceae</taxon>
        <taxon>Halorientalis</taxon>
    </lineage>
</organism>
<feature type="transmembrane region" description="Helical" evidence="1">
    <location>
        <begin position="41"/>
        <end position="59"/>
    </location>
</feature>
<keyword evidence="1" id="KW-0812">Transmembrane</keyword>
<dbReference type="EMBL" id="JBHUDJ010000002">
    <property type="protein sequence ID" value="MFD1586732.1"/>
    <property type="molecule type" value="Genomic_DNA"/>
</dbReference>
<evidence type="ECO:0000256" key="1">
    <source>
        <dbReference type="SAM" id="Phobius"/>
    </source>
</evidence>
<keyword evidence="4" id="KW-1185">Reference proteome</keyword>
<gene>
    <name evidence="3" type="ORF">ACFR9U_07030</name>
</gene>
<feature type="domain" description="Inner membrane protein YgaP-like transmembrane" evidence="2">
    <location>
        <begin position="1"/>
        <end position="76"/>
    </location>
</feature>
<evidence type="ECO:0000259" key="2">
    <source>
        <dbReference type="Pfam" id="PF11127"/>
    </source>
</evidence>
<dbReference type="InterPro" id="IPR021309">
    <property type="entry name" value="YgaP-like_TM"/>
</dbReference>
<name>A0ABD6C9Y0_9EURY</name>
<sequence length="77" mass="7678">MDKNVGGYDRIARLVAGPILLALGIAALAGMVTLAEGTTGTALAAIAALIGVVFLGTALTQKCPLNSLLGIDTCPVR</sequence>
<dbReference type="Pfam" id="PF11127">
    <property type="entry name" value="YgaP-like_TM"/>
    <property type="match status" value="1"/>
</dbReference>
<accession>A0ABD6C9Y0</accession>
<evidence type="ECO:0000313" key="3">
    <source>
        <dbReference type="EMBL" id="MFD1586732.1"/>
    </source>
</evidence>